<dbReference type="PIRSF" id="PIRSF016632">
    <property type="entry name" value="Phospholipase_actinobac/fun"/>
    <property type="match status" value="1"/>
</dbReference>
<feature type="chain" id="PRO_5009279368" description="Phospholipase D" evidence="1">
    <location>
        <begin position="25"/>
        <end position="307"/>
    </location>
</feature>
<dbReference type="STRING" id="131112.SAMN04489737_1141"/>
<dbReference type="SUPFAM" id="SSF51695">
    <property type="entry name" value="PLC-like phosphodiesterases"/>
    <property type="match status" value="1"/>
</dbReference>
<evidence type="ECO:0000256" key="1">
    <source>
        <dbReference type="SAM" id="SignalP"/>
    </source>
</evidence>
<feature type="signal peptide" evidence="1">
    <location>
        <begin position="1"/>
        <end position="24"/>
    </location>
</feature>
<evidence type="ECO:0000313" key="2">
    <source>
        <dbReference type="EMBL" id="SDU80235.1"/>
    </source>
</evidence>
<accession>A0A1H2LHL7</accession>
<protein>
    <recommendedName>
        <fullName evidence="4">Phospholipase D</fullName>
    </recommendedName>
</protein>
<reference evidence="3" key="1">
    <citation type="submission" date="2016-10" db="EMBL/GenBank/DDBJ databases">
        <authorList>
            <person name="Varghese N."/>
            <person name="Submissions S."/>
        </authorList>
    </citation>
    <scope>NUCLEOTIDE SEQUENCE [LARGE SCALE GENOMIC DNA]</scope>
    <source>
        <strain evidence="3">DSM 10002</strain>
    </source>
</reference>
<dbReference type="GO" id="GO:0016042">
    <property type="term" value="P:lipid catabolic process"/>
    <property type="evidence" value="ECO:0007669"/>
    <property type="project" value="InterPro"/>
</dbReference>
<evidence type="ECO:0008006" key="4">
    <source>
        <dbReference type="Google" id="ProtNLM"/>
    </source>
</evidence>
<dbReference type="Proteomes" id="UP000214355">
    <property type="component" value="Chromosome I"/>
</dbReference>
<dbReference type="Gene3D" id="3.20.20.190">
    <property type="entry name" value="Phosphatidylinositol (PI) phosphodiesterase"/>
    <property type="match status" value="1"/>
</dbReference>
<dbReference type="InterPro" id="IPR017946">
    <property type="entry name" value="PLC-like_Pdiesterase_TIM-brl"/>
</dbReference>
<dbReference type="EMBL" id="LT629804">
    <property type="protein sequence ID" value="SDU80235.1"/>
    <property type="molecule type" value="Genomic_DNA"/>
</dbReference>
<dbReference type="RefSeq" id="WP_091280890.1">
    <property type="nucleotide sequence ID" value="NZ_JABAPH010000008.1"/>
</dbReference>
<keyword evidence="1" id="KW-0732">Signal</keyword>
<dbReference type="GO" id="GO:0008081">
    <property type="term" value="F:phosphoric diester hydrolase activity"/>
    <property type="evidence" value="ECO:0007669"/>
    <property type="project" value="InterPro"/>
</dbReference>
<organism evidence="2 3">
    <name type="scientific">Arcanobacterium phocae</name>
    <dbReference type="NCBI Taxonomy" id="131112"/>
    <lineage>
        <taxon>Bacteria</taxon>
        <taxon>Bacillati</taxon>
        <taxon>Actinomycetota</taxon>
        <taxon>Actinomycetes</taxon>
        <taxon>Actinomycetales</taxon>
        <taxon>Actinomycetaceae</taxon>
        <taxon>Arcanobacterium</taxon>
    </lineage>
</organism>
<dbReference type="GeneID" id="65344875"/>
<dbReference type="GO" id="GO:0004620">
    <property type="term" value="F:phospholipase activity"/>
    <property type="evidence" value="ECO:0007669"/>
    <property type="project" value="InterPro"/>
</dbReference>
<gene>
    <name evidence="2" type="ORF">SAMN04489737_1141</name>
</gene>
<dbReference type="OrthoDB" id="5148758at2"/>
<sequence length="307" mass="33633">MKKTIIAFLVLLLSVAVPASSATAATNAQDTPPANSRAIYAIAHRVLTTQSVDDAIAVGANAMEIDFTAWRRGWWADHDGLPTSAGDRAETILKHIADKRKEGANISFVWFDIKNPDHCPNQSSVCSITALRDLSRKYLEPAGVRALYGFYKTVGGVGWNTIINDLHDSEAVALSGPTDNVLSDFSKAGDKILTKQKIADYGYYNINQGFGTCESYANTTCDQLRKSSEARARGALGKTFGWTIATGQDWNVDALLGKAHVDGMIFGFKATYFYRHPNTINAFNSIKNWVDKHSATHHMATNADRPW</sequence>
<dbReference type="InterPro" id="IPR016674">
    <property type="entry name" value="SMase_D/PLipase_D"/>
</dbReference>
<keyword evidence="3" id="KW-1185">Reference proteome</keyword>
<dbReference type="AlphaFoldDB" id="A0A1H2LHL7"/>
<name>A0A1H2LHL7_9ACTO</name>
<evidence type="ECO:0000313" key="3">
    <source>
        <dbReference type="Proteomes" id="UP000214355"/>
    </source>
</evidence>
<proteinExistence type="predicted"/>